<gene>
    <name evidence="2" type="ORF">SAMN05216323_10538</name>
</gene>
<accession>A0A1G6PLU5</accession>
<keyword evidence="1" id="KW-0472">Membrane</keyword>
<evidence type="ECO:0000313" key="3">
    <source>
        <dbReference type="Proteomes" id="UP000199452"/>
    </source>
</evidence>
<evidence type="ECO:0000313" key="2">
    <source>
        <dbReference type="EMBL" id="SDC81180.1"/>
    </source>
</evidence>
<dbReference type="EMBL" id="FMYP01000053">
    <property type="protein sequence ID" value="SDC81180.1"/>
    <property type="molecule type" value="Genomic_DNA"/>
</dbReference>
<dbReference type="OrthoDB" id="1492679at2"/>
<dbReference type="STRING" id="1640674.SAMN05216323_10538"/>
<dbReference type="RefSeq" id="WP_092439609.1">
    <property type="nucleotide sequence ID" value="NZ_FMYP01000053.1"/>
</dbReference>
<keyword evidence="1" id="KW-1133">Transmembrane helix</keyword>
<keyword evidence="3" id="KW-1185">Reference proteome</keyword>
<proteinExistence type="predicted"/>
<dbReference type="Proteomes" id="UP000199452">
    <property type="component" value="Unassembled WGS sequence"/>
</dbReference>
<sequence>MQPKVKLRKVEYNCQLEDDSSSNSLFMPTVVIFFIALLLSSSSAHSQWLQDLRGSQYNSLTVQYWKAQEINETATSYKTGTPVTNQAQITFSVDRRQINQSVSQDGVKIESNVFSFNPRKQILSKTLRRSTDGIQWSLEKSVYAYKGDLLGMVNSIKLNGELIYFLMVKNDSLGLPIKVEQRSPDSTLMAIEVGIPDYAHNKIIYKLMDASGRTVSTSEGRIAVKKTGNEKYNLHGDCFLYPRNDTPSDQIFCYVEFDYDSNGNWVKKKIYEGEIDSTKNLIKPQLVMEYKRKIKYIK</sequence>
<evidence type="ECO:0000256" key="1">
    <source>
        <dbReference type="SAM" id="Phobius"/>
    </source>
</evidence>
<reference evidence="2 3" key="1">
    <citation type="submission" date="2016-09" db="EMBL/GenBank/DDBJ databases">
        <authorList>
            <person name="Capua I."/>
            <person name="De Benedictis P."/>
            <person name="Joannis T."/>
            <person name="Lombin L.H."/>
            <person name="Cattoli G."/>
        </authorList>
    </citation>
    <scope>NUCLEOTIDE SEQUENCE [LARGE SCALE GENOMIC DNA]</scope>
    <source>
        <strain evidence="2 3">A7P-90m</strain>
    </source>
</reference>
<feature type="transmembrane region" description="Helical" evidence="1">
    <location>
        <begin position="25"/>
        <end position="44"/>
    </location>
</feature>
<keyword evidence="1" id="KW-0812">Transmembrane</keyword>
<organism evidence="2 3">
    <name type="scientific">Williamwhitmania taraxaci</name>
    <dbReference type="NCBI Taxonomy" id="1640674"/>
    <lineage>
        <taxon>Bacteria</taxon>
        <taxon>Pseudomonadati</taxon>
        <taxon>Bacteroidota</taxon>
        <taxon>Bacteroidia</taxon>
        <taxon>Bacteroidales</taxon>
        <taxon>Williamwhitmaniaceae</taxon>
        <taxon>Williamwhitmania</taxon>
    </lineage>
</organism>
<name>A0A1G6PLU5_9BACT</name>
<dbReference type="AlphaFoldDB" id="A0A1G6PLU5"/>
<evidence type="ECO:0008006" key="4">
    <source>
        <dbReference type="Google" id="ProtNLM"/>
    </source>
</evidence>
<protein>
    <recommendedName>
        <fullName evidence="4">YD repeat-containing protein</fullName>
    </recommendedName>
</protein>